<dbReference type="Proteomes" id="UP000016368">
    <property type="component" value="Unassembled WGS sequence"/>
</dbReference>
<gene>
    <name evidence="1" type="ORF">HGR_10095</name>
</gene>
<dbReference type="OrthoDB" id="9813903at2"/>
<dbReference type="EMBL" id="AEGR01000060">
    <property type="protein sequence ID" value="EGI76637.1"/>
    <property type="molecule type" value="Genomic_DNA"/>
</dbReference>
<dbReference type="InterPro" id="IPR012292">
    <property type="entry name" value="Globin/Proto"/>
</dbReference>
<keyword evidence="2" id="KW-1185">Reference proteome</keyword>
<name>F3KU87_9BURK</name>
<evidence type="ECO:0000313" key="2">
    <source>
        <dbReference type="Proteomes" id="UP000016368"/>
    </source>
</evidence>
<comment type="caution">
    <text evidence="1">The sequence shown here is derived from an EMBL/GenBank/DDBJ whole genome shotgun (WGS) entry which is preliminary data.</text>
</comment>
<evidence type="ECO:0000313" key="1">
    <source>
        <dbReference type="EMBL" id="EGI76637.1"/>
    </source>
</evidence>
<organism evidence="1 2">
    <name type="scientific">Hylemonella gracilis ATCC 19624</name>
    <dbReference type="NCBI Taxonomy" id="887062"/>
    <lineage>
        <taxon>Bacteria</taxon>
        <taxon>Pseudomonadati</taxon>
        <taxon>Pseudomonadota</taxon>
        <taxon>Betaproteobacteria</taxon>
        <taxon>Burkholderiales</taxon>
        <taxon>Comamonadaceae</taxon>
        <taxon>Hylemonella</taxon>
    </lineage>
</organism>
<proteinExistence type="predicted"/>
<dbReference type="GO" id="GO:0020037">
    <property type="term" value="F:heme binding"/>
    <property type="evidence" value="ECO:0007669"/>
    <property type="project" value="InterPro"/>
</dbReference>
<accession>F3KU87</accession>
<reference evidence="1 2" key="1">
    <citation type="journal article" date="2011" name="EMBO J.">
        <title>Structural diversity of bacterial flagellar motors.</title>
        <authorList>
            <person name="Chen S."/>
            <person name="Beeby M."/>
            <person name="Murphy G.E."/>
            <person name="Leadbetter J.R."/>
            <person name="Hendrixson D.R."/>
            <person name="Briegel A."/>
            <person name="Li Z."/>
            <person name="Shi J."/>
            <person name="Tocheva E.I."/>
            <person name="Muller A."/>
            <person name="Dobro M.J."/>
            <person name="Jensen G.J."/>
        </authorList>
    </citation>
    <scope>NUCLEOTIDE SEQUENCE [LARGE SCALE GENOMIC DNA]</scope>
    <source>
        <strain evidence="1 2">ATCC 19624</strain>
    </source>
</reference>
<dbReference type="STRING" id="887062.HGR_10095"/>
<dbReference type="Gene3D" id="1.10.490.10">
    <property type="entry name" value="Globins"/>
    <property type="match status" value="1"/>
</dbReference>
<dbReference type="RefSeq" id="WP_006298085.1">
    <property type="nucleotide sequence ID" value="NZ_AEGR01000060.1"/>
</dbReference>
<sequence length="175" mass="20274">MRDLEEREVRRIRETLSARLPRWQPSPQVRQAVARAIREAGDRLLHDFYAMLRSRVDLDGLMPHPARRHLHGLVWRWLARVTRAEQPWLDTASSDLLRRIGELCGHHRVPMDMVSVGISQFGHGLTMQLTDATLKRTDMLAAGHYIGSLTQLAQERLTRAVFRWREGEAFPRNAV</sequence>
<protein>
    <submittedName>
        <fullName evidence="1">Uncharacterized protein</fullName>
    </submittedName>
</protein>
<dbReference type="AlphaFoldDB" id="F3KU87"/>
<dbReference type="GO" id="GO:0019825">
    <property type="term" value="F:oxygen binding"/>
    <property type="evidence" value="ECO:0007669"/>
    <property type="project" value="InterPro"/>
</dbReference>